<keyword evidence="6" id="KW-0547">Nucleotide-binding</keyword>
<evidence type="ECO:0000256" key="4">
    <source>
        <dbReference type="ARBA" id="ARBA00019824"/>
    </source>
</evidence>
<dbReference type="AlphaFoldDB" id="A0AB34KQZ0"/>
<dbReference type="Gene3D" id="3.40.50.300">
    <property type="entry name" value="P-loop containing nucleotide triphosphate hydrolases"/>
    <property type="match status" value="1"/>
</dbReference>
<dbReference type="InterPro" id="IPR045116">
    <property type="entry name" value="Clp1/Grc3"/>
</dbReference>
<comment type="function">
    <text evidence="1">Polynucleotide 5'-kinase involved in rRNA processing.</text>
</comment>
<sequence>MAQKRKVQDAFGKPGGQLSAFAAARLAKQSKAAPVAADLTSAEDQEDPAALAVAVGAVPYDGHHSDDVSSGVPSAAITPAVTPPRTTPARKLSTFALEPRRILRDDQSCLELSLASGETAVFAGEYTLEVVKGTATIYGGAFHGSSGAHRIFAPSVQALPPIVARRSPTVIRISSVKSSIKRLEKLSPLFRNIWTSDDKGRSFAFLETTHDDILQRSLNLLETDAATQKTFTQLTGRAEEKKGSICAITIGPKSSGKSTFNRQLCNAFLTTKLPNKKCLYLDLDPGQPEFGPAGQISLVEISSPLLGPSFTNQASEASETQKLLSCHTIAATTFKDDPDHYLACIRELAITLESRKRDQGPTPIIINACGWTTGLGAAVLTDLYSILPITDTITIEGIDASLQQTALSRSQHCFTLPRAPPRQTIRSPAELRAMQTMAYFHSKPSKSTPSWSVKPLSTLRPYLARYASPDPAIHAVASYGQTVPSAHLPELLAGALVALVTADTTEDLHAAFASSLPSPPEPALTPTPENLPYIEAPASGFLRALDPRFVRCAGLALVRGVDARAGEVQLLMPGAEERVAAALAGRKVLLVRGGFDAPEWAYLEELVAGGEKAEEGTARPWVARREMVGIEGAVWRLRHPPTAAQVGR</sequence>
<evidence type="ECO:0000256" key="7">
    <source>
        <dbReference type="ARBA" id="ARBA00022777"/>
    </source>
</evidence>
<evidence type="ECO:0000313" key="12">
    <source>
        <dbReference type="Proteomes" id="UP000803884"/>
    </source>
</evidence>
<dbReference type="PANTHER" id="PTHR12755">
    <property type="entry name" value="CLEAVAGE/POLYADENYLATION FACTOR IA SUBUNIT CLP1P"/>
    <property type="match status" value="1"/>
</dbReference>
<dbReference type="GO" id="GO:0051731">
    <property type="term" value="F:polynucleotide 5'-hydroxyl-kinase activity"/>
    <property type="evidence" value="ECO:0007669"/>
    <property type="project" value="InterPro"/>
</dbReference>
<gene>
    <name evidence="11" type="ORF">WHR41_04290</name>
</gene>
<evidence type="ECO:0000256" key="5">
    <source>
        <dbReference type="ARBA" id="ARBA00022679"/>
    </source>
</evidence>
<proteinExistence type="inferred from homology"/>
<accession>A0AB34KQZ0</accession>
<evidence type="ECO:0000256" key="2">
    <source>
        <dbReference type="ARBA" id="ARBA00011003"/>
    </source>
</evidence>
<comment type="caution">
    <text evidence="11">The sequence shown here is derived from an EMBL/GenBank/DDBJ whole genome shotgun (WGS) entry which is preliminary data.</text>
</comment>
<reference evidence="11 12" key="1">
    <citation type="journal article" date="2020" name="Microbiol. Resour. Announc.">
        <title>Draft Genome Sequence of a Cladosporium Species Isolated from the Mesophotic Ascidian Didemnum maculosum.</title>
        <authorList>
            <person name="Gioti A."/>
            <person name="Siaperas R."/>
            <person name="Nikolaivits E."/>
            <person name="Le Goff G."/>
            <person name="Ouazzani J."/>
            <person name="Kotoulas G."/>
            <person name="Topakas E."/>
        </authorList>
    </citation>
    <scope>NUCLEOTIDE SEQUENCE [LARGE SCALE GENOMIC DNA]</scope>
    <source>
        <strain evidence="11 12">TM138-S3</strain>
    </source>
</reference>
<dbReference type="InterPro" id="IPR027417">
    <property type="entry name" value="P-loop_NTPase"/>
</dbReference>
<dbReference type="Proteomes" id="UP000803884">
    <property type="component" value="Unassembled WGS sequence"/>
</dbReference>
<dbReference type="EMBL" id="JAAQHG020000011">
    <property type="protein sequence ID" value="KAL1587220.1"/>
    <property type="molecule type" value="Genomic_DNA"/>
</dbReference>
<evidence type="ECO:0000256" key="6">
    <source>
        <dbReference type="ARBA" id="ARBA00022741"/>
    </source>
</evidence>
<evidence type="ECO:0000256" key="9">
    <source>
        <dbReference type="SAM" id="MobiDB-lite"/>
    </source>
</evidence>
<evidence type="ECO:0000256" key="1">
    <source>
        <dbReference type="ARBA" id="ARBA00003798"/>
    </source>
</evidence>
<keyword evidence="12" id="KW-1185">Reference proteome</keyword>
<dbReference type="RefSeq" id="XP_069230325.1">
    <property type="nucleotide sequence ID" value="XM_069372896.1"/>
</dbReference>
<evidence type="ECO:0000259" key="10">
    <source>
        <dbReference type="Pfam" id="PF16575"/>
    </source>
</evidence>
<keyword evidence="5" id="KW-0808">Transferase</keyword>
<keyword evidence="8" id="KW-0067">ATP-binding</keyword>
<evidence type="ECO:0000313" key="11">
    <source>
        <dbReference type="EMBL" id="KAL1587220.1"/>
    </source>
</evidence>
<dbReference type="Pfam" id="PF16575">
    <property type="entry name" value="CLP1_P"/>
    <property type="match status" value="1"/>
</dbReference>
<dbReference type="GO" id="GO:0005524">
    <property type="term" value="F:ATP binding"/>
    <property type="evidence" value="ECO:0007669"/>
    <property type="project" value="UniProtKB-KW"/>
</dbReference>
<name>A0AB34KQZ0_9PEZI</name>
<dbReference type="GeneID" id="96005734"/>
<comment type="similarity">
    <text evidence="2">Belongs to the Clp1 family. NOL9/GRC3 subfamily.</text>
</comment>
<dbReference type="InterPro" id="IPR032319">
    <property type="entry name" value="CLP1_P"/>
</dbReference>
<protein>
    <recommendedName>
        <fullName evidence="4">Polynucleotide 5'-hydroxyl-kinase GRC3</fullName>
    </recommendedName>
    <alternativeName>
        <fullName evidence="3">Polynucleotide 5'-hydroxyl-kinase grc3</fullName>
    </alternativeName>
</protein>
<dbReference type="GO" id="GO:0000448">
    <property type="term" value="P:cleavage in ITS2 between 5.8S rRNA and LSU-rRNA of tricistronic rRNA transcript (SSU-rRNA, 5.8S rRNA, LSU-rRNA)"/>
    <property type="evidence" value="ECO:0007669"/>
    <property type="project" value="TreeGrafter"/>
</dbReference>
<dbReference type="GO" id="GO:0005634">
    <property type="term" value="C:nucleus"/>
    <property type="evidence" value="ECO:0007669"/>
    <property type="project" value="TreeGrafter"/>
</dbReference>
<evidence type="ECO:0000256" key="3">
    <source>
        <dbReference type="ARBA" id="ARBA00018706"/>
    </source>
</evidence>
<evidence type="ECO:0000256" key="8">
    <source>
        <dbReference type="ARBA" id="ARBA00022840"/>
    </source>
</evidence>
<feature type="region of interest" description="Disordered" evidence="9">
    <location>
        <begin position="64"/>
        <end position="86"/>
    </location>
</feature>
<organism evidence="11 12">
    <name type="scientific">Cladosporium halotolerans</name>
    <dbReference type="NCBI Taxonomy" id="1052096"/>
    <lineage>
        <taxon>Eukaryota</taxon>
        <taxon>Fungi</taxon>
        <taxon>Dikarya</taxon>
        <taxon>Ascomycota</taxon>
        <taxon>Pezizomycotina</taxon>
        <taxon>Dothideomycetes</taxon>
        <taxon>Dothideomycetidae</taxon>
        <taxon>Cladosporiales</taxon>
        <taxon>Cladosporiaceae</taxon>
        <taxon>Cladosporium</taxon>
    </lineage>
</organism>
<feature type="domain" description="Clp1 P-loop" evidence="10">
    <location>
        <begin position="251"/>
        <end position="442"/>
    </location>
</feature>
<dbReference type="PANTHER" id="PTHR12755:SF3">
    <property type="entry name" value="POLYNUCLEOTIDE 5'-HYDROXYL-KINASE NOL9"/>
    <property type="match status" value="1"/>
</dbReference>
<keyword evidence="7" id="KW-0418">Kinase</keyword>